<dbReference type="AlphaFoldDB" id="A0A437N9B1"/>
<reference evidence="1 2" key="1">
    <citation type="submission" date="2019-01" db="EMBL/GenBank/DDBJ databases">
        <authorList>
            <person name="Chen W.-M."/>
        </authorList>
    </citation>
    <scope>NUCLEOTIDE SEQUENCE [LARGE SCALE GENOMIC DNA]</scope>
    <source>
        <strain evidence="1 2">FSY-9</strain>
    </source>
</reference>
<name>A0A437N9B1_9SPHN</name>
<comment type="caution">
    <text evidence="1">The sequence shown here is derived from an EMBL/GenBank/DDBJ whole genome shotgun (WGS) entry which is preliminary data.</text>
</comment>
<evidence type="ECO:0000313" key="2">
    <source>
        <dbReference type="Proteomes" id="UP000282837"/>
    </source>
</evidence>
<organism evidence="1 2">
    <name type="scientific">Novosphingobium umbonatum</name>
    <dbReference type="NCBI Taxonomy" id="1908524"/>
    <lineage>
        <taxon>Bacteria</taxon>
        <taxon>Pseudomonadati</taxon>
        <taxon>Pseudomonadota</taxon>
        <taxon>Alphaproteobacteria</taxon>
        <taxon>Sphingomonadales</taxon>
        <taxon>Sphingomonadaceae</taxon>
        <taxon>Novosphingobium</taxon>
    </lineage>
</organism>
<dbReference type="OrthoDB" id="7420165at2"/>
<keyword evidence="2" id="KW-1185">Reference proteome</keyword>
<evidence type="ECO:0000313" key="1">
    <source>
        <dbReference type="EMBL" id="RVU06504.1"/>
    </source>
</evidence>
<gene>
    <name evidence="1" type="ORF">EOE18_06455</name>
</gene>
<accession>A0A437N9B1</accession>
<protein>
    <submittedName>
        <fullName evidence="1">Heavy-metal-associated domain-containing protein</fullName>
    </submittedName>
</protein>
<dbReference type="EMBL" id="SACO01000003">
    <property type="protein sequence ID" value="RVU06504.1"/>
    <property type="molecule type" value="Genomic_DNA"/>
</dbReference>
<proteinExistence type="predicted"/>
<sequence length="411" mass="42570">MGAAFCGIAGVAFVGPQALIAQVEGERGIAPVVATNDIEIGGIEVEGTGRTGEEAKMNAWREAYKKAWEAAHGPALDAGTIESLVAGVVVESEEIGPHRYRGKLVVAFDRGRAAQYGAGSGGVKLRSAPMLVIPVLYSGGVGQVFEIRGPWQKVWAEYRTGASAIDYVRASGAGGESLLITAGQPGRRSRVWWRGILDQFSASDVLIPVARLERQWPGGPVQGTFTARYGPDNRVIGSFTLQAKDEDGLPAMLAQALARMDQLYTDALAKGLLHPDPTLSVDHPSIDPGLASVIERGRAAEAAALAAESAAVSAAEVAPVAEAPRIEAKPLVPTQSITIQFASPDARAVDLALAAVRGTAGVGEAATTSIAIGGTSVMRAQFGGAPDVLAAALRAKGWQVSVAGGTLRIRK</sequence>
<dbReference type="Proteomes" id="UP000282837">
    <property type="component" value="Unassembled WGS sequence"/>
</dbReference>